<dbReference type="EMBL" id="JAOYFB010000036">
    <property type="protein sequence ID" value="KAK4018725.1"/>
    <property type="molecule type" value="Genomic_DNA"/>
</dbReference>
<proteinExistence type="predicted"/>
<reference evidence="1 2" key="1">
    <citation type="journal article" date="2023" name="Nucleic Acids Res.">
        <title>The hologenome of Daphnia magna reveals possible DNA methylation and microbiome-mediated evolution of the host genome.</title>
        <authorList>
            <person name="Chaturvedi A."/>
            <person name="Li X."/>
            <person name="Dhandapani V."/>
            <person name="Marshall H."/>
            <person name="Kissane S."/>
            <person name="Cuenca-Cambronero M."/>
            <person name="Asole G."/>
            <person name="Calvet F."/>
            <person name="Ruiz-Romero M."/>
            <person name="Marangio P."/>
            <person name="Guigo R."/>
            <person name="Rago D."/>
            <person name="Mirbahai L."/>
            <person name="Eastwood N."/>
            <person name="Colbourne J.K."/>
            <person name="Zhou J."/>
            <person name="Mallon E."/>
            <person name="Orsini L."/>
        </authorList>
    </citation>
    <scope>NUCLEOTIDE SEQUENCE [LARGE SCALE GENOMIC DNA]</scope>
    <source>
        <strain evidence="1">LRV0_1</strain>
    </source>
</reference>
<name>A0ABR0A0Q4_9CRUS</name>
<keyword evidence="2" id="KW-1185">Reference proteome</keyword>
<organism evidence="1 2">
    <name type="scientific">Daphnia magna</name>
    <dbReference type="NCBI Taxonomy" id="35525"/>
    <lineage>
        <taxon>Eukaryota</taxon>
        <taxon>Metazoa</taxon>
        <taxon>Ecdysozoa</taxon>
        <taxon>Arthropoda</taxon>
        <taxon>Crustacea</taxon>
        <taxon>Branchiopoda</taxon>
        <taxon>Diplostraca</taxon>
        <taxon>Cladocera</taxon>
        <taxon>Anomopoda</taxon>
        <taxon>Daphniidae</taxon>
        <taxon>Daphnia</taxon>
    </lineage>
</organism>
<protein>
    <submittedName>
        <fullName evidence="1">Uncharacterized protein</fullName>
    </submittedName>
</protein>
<gene>
    <name evidence="1" type="ORF">OUZ56_000770</name>
</gene>
<dbReference type="Proteomes" id="UP001234178">
    <property type="component" value="Unassembled WGS sequence"/>
</dbReference>
<comment type="caution">
    <text evidence="1">The sequence shown here is derived from an EMBL/GenBank/DDBJ whole genome shotgun (WGS) entry which is preliminary data.</text>
</comment>
<evidence type="ECO:0000313" key="2">
    <source>
        <dbReference type="Proteomes" id="UP001234178"/>
    </source>
</evidence>
<evidence type="ECO:0000313" key="1">
    <source>
        <dbReference type="EMBL" id="KAK4018725.1"/>
    </source>
</evidence>
<sequence length="66" mass="7652">MSLIHYSESSTTFLPLCKSLDVTGSNEPFPFTHTYIGDFFHASWLLRCLCWPPDGEKRDPCQGKWR</sequence>
<accession>A0ABR0A0Q4</accession>